<comment type="caution">
    <text evidence="2">The sequence shown here is derived from an EMBL/GenBank/DDBJ whole genome shotgun (WGS) entry which is preliminary data.</text>
</comment>
<evidence type="ECO:0000313" key="2">
    <source>
        <dbReference type="EMBL" id="KAB1154248.1"/>
    </source>
</evidence>
<keyword evidence="1" id="KW-0812">Transmembrane</keyword>
<protein>
    <recommendedName>
        <fullName evidence="4">DUF3592 domain-containing protein</fullName>
    </recommendedName>
</protein>
<feature type="transmembrane region" description="Helical" evidence="1">
    <location>
        <begin position="12"/>
        <end position="30"/>
    </location>
</feature>
<dbReference type="EMBL" id="WAAU01000029">
    <property type="protein sequence ID" value="KAB1154248.1"/>
    <property type="molecule type" value="Genomic_DNA"/>
</dbReference>
<dbReference type="RefSeq" id="WP_150900882.1">
    <property type="nucleotide sequence ID" value="NZ_WAAU01000029.1"/>
</dbReference>
<organism evidence="2 3">
    <name type="scientific">Tenacibaculum aiptasiae</name>
    <dbReference type="NCBI Taxonomy" id="426481"/>
    <lineage>
        <taxon>Bacteria</taxon>
        <taxon>Pseudomonadati</taxon>
        <taxon>Bacteroidota</taxon>
        <taxon>Flavobacteriia</taxon>
        <taxon>Flavobacteriales</taxon>
        <taxon>Flavobacteriaceae</taxon>
        <taxon>Tenacibaculum</taxon>
    </lineage>
</organism>
<accession>A0A7J5A9Y8</accession>
<evidence type="ECO:0008006" key="4">
    <source>
        <dbReference type="Google" id="ProtNLM"/>
    </source>
</evidence>
<sequence length="171" mass="19733">MNKKIYSEKFLIFGIVNLLCGFYFFAPTLFTQKKSLTVESGQVENIEIFYRRVSSRGAKSTKSELFIKVKNDSRNYYLMENISQKRRNETFEIIKKKLTISGGVKIWIKKTDINEYEPTIFQISDNKGNILFNVNQAKSHSKTGFIITFLAGIFGVGVFVYQKKKNGHNLS</sequence>
<feature type="transmembrane region" description="Helical" evidence="1">
    <location>
        <begin position="143"/>
        <end position="161"/>
    </location>
</feature>
<keyword evidence="1" id="KW-1133">Transmembrane helix</keyword>
<keyword evidence="3" id="KW-1185">Reference proteome</keyword>
<proteinExistence type="predicted"/>
<evidence type="ECO:0000256" key="1">
    <source>
        <dbReference type="SAM" id="Phobius"/>
    </source>
</evidence>
<reference evidence="2 3" key="1">
    <citation type="submission" date="2019-09" db="EMBL/GenBank/DDBJ databases">
        <authorList>
            <person name="Cao W.R."/>
        </authorList>
    </citation>
    <scope>NUCLEOTIDE SEQUENCE [LARGE SCALE GENOMIC DNA]</scope>
    <source>
        <strain evidence="3">a4</strain>
    </source>
</reference>
<gene>
    <name evidence="2" type="ORF">F7018_14860</name>
</gene>
<name>A0A7J5A9Y8_9FLAO</name>
<dbReference type="OrthoDB" id="1448714at2"/>
<dbReference type="Proteomes" id="UP000467305">
    <property type="component" value="Unassembled WGS sequence"/>
</dbReference>
<keyword evidence="1" id="KW-0472">Membrane</keyword>
<evidence type="ECO:0000313" key="3">
    <source>
        <dbReference type="Proteomes" id="UP000467305"/>
    </source>
</evidence>
<dbReference type="AlphaFoldDB" id="A0A7J5A9Y8"/>